<evidence type="ECO:0000313" key="2">
    <source>
        <dbReference type="Proteomes" id="UP001281003"/>
    </source>
</evidence>
<dbReference type="Proteomes" id="UP001281003">
    <property type="component" value="Unassembled WGS sequence"/>
</dbReference>
<reference evidence="1" key="1">
    <citation type="journal article" date="2023" name="Mol. Phylogenet. Evol.">
        <title>Genome-scale phylogeny and comparative genomics of the fungal order Sordariales.</title>
        <authorList>
            <person name="Hensen N."/>
            <person name="Bonometti L."/>
            <person name="Westerberg I."/>
            <person name="Brannstrom I.O."/>
            <person name="Guillou S."/>
            <person name="Cros-Aarteil S."/>
            <person name="Calhoun S."/>
            <person name="Haridas S."/>
            <person name="Kuo A."/>
            <person name="Mondo S."/>
            <person name="Pangilinan J."/>
            <person name="Riley R."/>
            <person name="LaButti K."/>
            <person name="Andreopoulos B."/>
            <person name="Lipzen A."/>
            <person name="Chen C."/>
            <person name="Yan M."/>
            <person name="Daum C."/>
            <person name="Ng V."/>
            <person name="Clum A."/>
            <person name="Steindorff A."/>
            <person name="Ohm R.A."/>
            <person name="Martin F."/>
            <person name="Silar P."/>
            <person name="Natvig D.O."/>
            <person name="Lalanne C."/>
            <person name="Gautier V."/>
            <person name="Ament-Velasquez S.L."/>
            <person name="Kruys A."/>
            <person name="Hutchinson M.I."/>
            <person name="Powell A.J."/>
            <person name="Barry K."/>
            <person name="Miller A.N."/>
            <person name="Grigoriev I.V."/>
            <person name="Debuchy R."/>
            <person name="Gladieux P."/>
            <person name="Hiltunen Thoren M."/>
            <person name="Johannesson H."/>
        </authorList>
    </citation>
    <scope>NUCLEOTIDE SEQUENCE</scope>
    <source>
        <strain evidence="1">FGSC 1904</strain>
    </source>
</reference>
<gene>
    <name evidence="1" type="ORF">B0T20DRAFT_350479</name>
</gene>
<evidence type="ECO:0000313" key="1">
    <source>
        <dbReference type="EMBL" id="KAK3399635.1"/>
    </source>
</evidence>
<name>A0AAE0PGR3_SORBR</name>
<dbReference type="EMBL" id="JAUTDP010000004">
    <property type="protein sequence ID" value="KAK3399635.1"/>
    <property type="molecule type" value="Genomic_DNA"/>
</dbReference>
<proteinExistence type="predicted"/>
<sequence>MYKITRDLQEDELLAPSNNSYHLRNQEGQNFRTGLAQTLNRSSKLSYSAELIELHHGTMRYRGEIFPATLIVFEFLFLSKQQSRRYKSVEIDLAFHDEQRNPRKDPEIVKISPEKVFYLNKTTHHSTTTYGAAATVKVGVEGLASADTGVSWEIAEEKSKVYKATLTGERRCGDCPVDLDRRTSLQWSMSENPGARDGIPTFLRTAVLLRRFGDEPFTCFLNMRSEVD</sequence>
<protein>
    <submittedName>
        <fullName evidence="1">Uncharacterized protein</fullName>
    </submittedName>
</protein>
<comment type="caution">
    <text evidence="1">The sequence shown here is derived from an EMBL/GenBank/DDBJ whole genome shotgun (WGS) entry which is preliminary data.</text>
</comment>
<reference evidence="1" key="2">
    <citation type="submission" date="2023-07" db="EMBL/GenBank/DDBJ databases">
        <authorList>
            <consortium name="Lawrence Berkeley National Laboratory"/>
            <person name="Haridas S."/>
            <person name="Hensen N."/>
            <person name="Bonometti L."/>
            <person name="Westerberg I."/>
            <person name="Brannstrom I.O."/>
            <person name="Guillou S."/>
            <person name="Cros-Aarteil S."/>
            <person name="Calhoun S."/>
            <person name="Kuo A."/>
            <person name="Mondo S."/>
            <person name="Pangilinan J."/>
            <person name="Riley R."/>
            <person name="LaButti K."/>
            <person name="Andreopoulos B."/>
            <person name="Lipzen A."/>
            <person name="Chen C."/>
            <person name="Yanf M."/>
            <person name="Daum C."/>
            <person name="Ng V."/>
            <person name="Clum A."/>
            <person name="Steindorff A."/>
            <person name="Ohm R."/>
            <person name="Martin F."/>
            <person name="Silar P."/>
            <person name="Natvig D."/>
            <person name="Lalanne C."/>
            <person name="Gautier V."/>
            <person name="Ament-velasquez S.L."/>
            <person name="Kruys A."/>
            <person name="Hutchinson M.I."/>
            <person name="Powell A.J."/>
            <person name="Barry K."/>
            <person name="Miller A.N."/>
            <person name="Grigoriev I.V."/>
            <person name="Debuchy R."/>
            <person name="Gladieux P."/>
            <person name="Thoren M.H."/>
            <person name="Johannesson H."/>
        </authorList>
    </citation>
    <scope>NUCLEOTIDE SEQUENCE</scope>
    <source>
        <strain evidence="1">FGSC 1904</strain>
    </source>
</reference>
<feature type="non-terminal residue" evidence="1">
    <location>
        <position position="228"/>
    </location>
</feature>
<organism evidence="1 2">
    <name type="scientific">Sordaria brevicollis</name>
    <dbReference type="NCBI Taxonomy" id="83679"/>
    <lineage>
        <taxon>Eukaryota</taxon>
        <taxon>Fungi</taxon>
        <taxon>Dikarya</taxon>
        <taxon>Ascomycota</taxon>
        <taxon>Pezizomycotina</taxon>
        <taxon>Sordariomycetes</taxon>
        <taxon>Sordariomycetidae</taxon>
        <taxon>Sordariales</taxon>
        <taxon>Sordariaceae</taxon>
        <taxon>Sordaria</taxon>
    </lineage>
</organism>
<accession>A0AAE0PGR3</accession>
<dbReference type="AlphaFoldDB" id="A0AAE0PGR3"/>
<keyword evidence="2" id="KW-1185">Reference proteome</keyword>